<feature type="transmembrane region" description="Helical" evidence="2">
    <location>
        <begin position="78"/>
        <end position="96"/>
    </location>
</feature>
<dbReference type="AlphaFoldDB" id="A0A9D4QGN6"/>
<reference evidence="3" key="1">
    <citation type="journal article" date="2020" name="Cell">
        <title>Large-Scale Comparative Analyses of Tick Genomes Elucidate Their Genetic Diversity and Vector Capacities.</title>
        <authorList>
            <consortium name="Tick Genome and Microbiome Consortium (TIGMIC)"/>
            <person name="Jia N."/>
            <person name="Wang J."/>
            <person name="Shi W."/>
            <person name="Du L."/>
            <person name="Sun Y."/>
            <person name="Zhan W."/>
            <person name="Jiang J.F."/>
            <person name="Wang Q."/>
            <person name="Zhang B."/>
            <person name="Ji P."/>
            <person name="Bell-Sakyi L."/>
            <person name="Cui X.M."/>
            <person name="Yuan T.T."/>
            <person name="Jiang B.G."/>
            <person name="Yang W.F."/>
            <person name="Lam T.T."/>
            <person name="Chang Q.C."/>
            <person name="Ding S.J."/>
            <person name="Wang X.J."/>
            <person name="Zhu J.G."/>
            <person name="Ruan X.D."/>
            <person name="Zhao L."/>
            <person name="Wei J.T."/>
            <person name="Ye R.Z."/>
            <person name="Que T.C."/>
            <person name="Du C.H."/>
            <person name="Zhou Y.H."/>
            <person name="Cheng J.X."/>
            <person name="Dai P.F."/>
            <person name="Guo W.B."/>
            <person name="Han X.H."/>
            <person name="Huang E.J."/>
            <person name="Li L.F."/>
            <person name="Wei W."/>
            <person name="Gao Y.C."/>
            <person name="Liu J.Z."/>
            <person name="Shao H.Z."/>
            <person name="Wang X."/>
            <person name="Wang C.C."/>
            <person name="Yang T.C."/>
            <person name="Huo Q.B."/>
            <person name="Li W."/>
            <person name="Chen H.Y."/>
            <person name="Chen S.E."/>
            <person name="Zhou L.G."/>
            <person name="Ni X.B."/>
            <person name="Tian J.H."/>
            <person name="Sheng Y."/>
            <person name="Liu T."/>
            <person name="Pan Y.S."/>
            <person name="Xia L.Y."/>
            <person name="Li J."/>
            <person name="Zhao F."/>
            <person name="Cao W.C."/>
        </authorList>
    </citation>
    <scope>NUCLEOTIDE SEQUENCE</scope>
    <source>
        <strain evidence="3">Rsan-2018</strain>
    </source>
</reference>
<dbReference type="OrthoDB" id="6486843at2759"/>
<feature type="compositionally biased region" description="Polar residues" evidence="1">
    <location>
        <begin position="281"/>
        <end position="291"/>
    </location>
</feature>
<evidence type="ECO:0000313" key="3">
    <source>
        <dbReference type="EMBL" id="KAH7981989.1"/>
    </source>
</evidence>
<keyword evidence="2" id="KW-0472">Membrane</keyword>
<dbReference type="EMBL" id="JABSTV010001245">
    <property type="protein sequence ID" value="KAH7981989.1"/>
    <property type="molecule type" value="Genomic_DNA"/>
</dbReference>
<dbReference type="Proteomes" id="UP000821837">
    <property type="component" value="Chromosome 1"/>
</dbReference>
<organism evidence="3 4">
    <name type="scientific">Rhipicephalus sanguineus</name>
    <name type="common">Brown dog tick</name>
    <name type="synonym">Ixodes sanguineus</name>
    <dbReference type="NCBI Taxonomy" id="34632"/>
    <lineage>
        <taxon>Eukaryota</taxon>
        <taxon>Metazoa</taxon>
        <taxon>Ecdysozoa</taxon>
        <taxon>Arthropoda</taxon>
        <taxon>Chelicerata</taxon>
        <taxon>Arachnida</taxon>
        <taxon>Acari</taxon>
        <taxon>Parasitiformes</taxon>
        <taxon>Ixodida</taxon>
        <taxon>Ixodoidea</taxon>
        <taxon>Ixodidae</taxon>
        <taxon>Rhipicephalinae</taxon>
        <taxon>Rhipicephalus</taxon>
        <taxon>Rhipicephalus</taxon>
    </lineage>
</organism>
<accession>A0A9D4QGN6</accession>
<evidence type="ECO:0000256" key="1">
    <source>
        <dbReference type="SAM" id="MobiDB-lite"/>
    </source>
</evidence>
<protein>
    <submittedName>
        <fullName evidence="3">Uncharacterized protein</fullName>
    </submittedName>
</protein>
<evidence type="ECO:0000256" key="2">
    <source>
        <dbReference type="SAM" id="Phobius"/>
    </source>
</evidence>
<dbReference type="VEuPathDB" id="VectorBase:RSAN_052301"/>
<comment type="caution">
    <text evidence="3">The sequence shown here is derived from an EMBL/GenBank/DDBJ whole genome shotgun (WGS) entry which is preliminary data.</text>
</comment>
<evidence type="ECO:0000313" key="4">
    <source>
        <dbReference type="Proteomes" id="UP000821837"/>
    </source>
</evidence>
<sequence length="291" mass="31523">MLPAGDRRATWSRRVLKNGSSRGAATIDDVTHFLTISQHWRLAAAPAVACVPWEINVLAGDGSSCRAARHAVMQLPRWLLACALVSLAAGVTGIVLRRWFRSYAIGDILCISGMTLFTTILASIALKLLGRALKRRVACSRFSEILGVVTLRSGTQLVEPQDVRLLPAGTLVCVVPPTQPVFYPDNAGDMLTIFEDYAQFPQQPPRMFDTHRLSPVSTANHALERRVDTPPVVITTSSSEGSTQAEPPTTSEEDDDATSSSDRPPSYAHLCGEPPPPYKTDSMSTLNDDIG</sequence>
<gene>
    <name evidence="3" type="ORF">HPB52_002501</name>
</gene>
<feature type="transmembrane region" description="Helical" evidence="2">
    <location>
        <begin position="102"/>
        <end position="126"/>
    </location>
</feature>
<keyword evidence="4" id="KW-1185">Reference proteome</keyword>
<proteinExistence type="predicted"/>
<feature type="compositionally biased region" description="Polar residues" evidence="1">
    <location>
        <begin position="234"/>
        <end position="244"/>
    </location>
</feature>
<feature type="region of interest" description="Disordered" evidence="1">
    <location>
        <begin position="218"/>
        <end position="291"/>
    </location>
</feature>
<keyword evidence="2" id="KW-1133">Transmembrane helix</keyword>
<reference evidence="3" key="2">
    <citation type="submission" date="2021-09" db="EMBL/GenBank/DDBJ databases">
        <authorList>
            <person name="Jia N."/>
            <person name="Wang J."/>
            <person name="Shi W."/>
            <person name="Du L."/>
            <person name="Sun Y."/>
            <person name="Zhan W."/>
            <person name="Jiang J."/>
            <person name="Wang Q."/>
            <person name="Zhang B."/>
            <person name="Ji P."/>
            <person name="Sakyi L.B."/>
            <person name="Cui X."/>
            <person name="Yuan T."/>
            <person name="Jiang B."/>
            <person name="Yang W."/>
            <person name="Lam T.T.-Y."/>
            <person name="Chang Q."/>
            <person name="Ding S."/>
            <person name="Wang X."/>
            <person name="Zhu J."/>
            <person name="Ruan X."/>
            <person name="Zhao L."/>
            <person name="Wei J."/>
            <person name="Que T."/>
            <person name="Du C."/>
            <person name="Cheng J."/>
            <person name="Dai P."/>
            <person name="Han X."/>
            <person name="Huang E."/>
            <person name="Gao Y."/>
            <person name="Liu J."/>
            <person name="Shao H."/>
            <person name="Ye R."/>
            <person name="Li L."/>
            <person name="Wei W."/>
            <person name="Wang X."/>
            <person name="Wang C."/>
            <person name="Huo Q."/>
            <person name="Li W."/>
            <person name="Guo W."/>
            <person name="Chen H."/>
            <person name="Chen S."/>
            <person name="Zhou L."/>
            <person name="Zhou L."/>
            <person name="Ni X."/>
            <person name="Tian J."/>
            <person name="Zhou Y."/>
            <person name="Sheng Y."/>
            <person name="Liu T."/>
            <person name="Pan Y."/>
            <person name="Xia L."/>
            <person name="Li J."/>
            <person name="Zhao F."/>
            <person name="Cao W."/>
        </authorList>
    </citation>
    <scope>NUCLEOTIDE SEQUENCE</scope>
    <source>
        <strain evidence="3">Rsan-2018</strain>
        <tissue evidence="3">Larvae</tissue>
    </source>
</reference>
<name>A0A9D4QGN6_RHISA</name>
<keyword evidence="2" id="KW-0812">Transmembrane</keyword>